<dbReference type="PANTHER" id="PTHR43881:SF1">
    <property type="entry name" value="GAMMA-GLUTAMYLTRANSPEPTIDASE (AFU_ORTHOLOGUE AFUA_4G13580)"/>
    <property type="match status" value="1"/>
</dbReference>
<dbReference type="Proteomes" id="UP000179920">
    <property type="component" value="Chromosome IX"/>
</dbReference>
<dbReference type="InterPro" id="IPR043138">
    <property type="entry name" value="GGT_lsub"/>
</dbReference>
<evidence type="ECO:0000313" key="2">
    <source>
        <dbReference type="EMBL" id="SYW75513.1"/>
    </source>
</evidence>
<reference evidence="3" key="1">
    <citation type="submission" date="2016-04" db="EMBL/GenBank/DDBJ databases">
        <authorList>
            <person name="Guldener U."/>
            <person name="Guldener U."/>
        </authorList>
    </citation>
    <scope>NUCLEOTIDE SEQUENCE [LARGE SCALE GENOMIC DNA]</scope>
    <source>
        <strain evidence="3">UB2112</strain>
    </source>
</reference>
<dbReference type="InterPro" id="IPR052896">
    <property type="entry name" value="GGT-like_enzyme"/>
</dbReference>
<gene>
    <name evidence="2" type="ORF">UBRO2_00747</name>
    <name evidence="1" type="ORF">UBRO_03638</name>
</gene>
<evidence type="ECO:0000313" key="4">
    <source>
        <dbReference type="Proteomes" id="UP000658997"/>
    </source>
</evidence>
<dbReference type="PANTHER" id="PTHR43881">
    <property type="entry name" value="GAMMA-GLUTAMYLTRANSPEPTIDASE (AFU_ORTHOLOGUE AFUA_4G13580)"/>
    <property type="match status" value="1"/>
</dbReference>
<dbReference type="SUPFAM" id="SSF56235">
    <property type="entry name" value="N-terminal nucleophile aminohydrolases (Ntn hydrolases)"/>
    <property type="match status" value="1"/>
</dbReference>
<evidence type="ECO:0000313" key="3">
    <source>
        <dbReference type="Proteomes" id="UP000179920"/>
    </source>
</evidence>
<dbReference type="PRINTS" id="PR01210">
    <property type="entry name" value="GGTRANSPTASE"/>
</dbReference>
<dbReference type="InterPro" id="IPR029055">
    <property type="entry name" value="Ntn_hydrolases_N"/>
</dbReference>
<reference evidence="1" key="2">
    <citation type="submission" date="2016-04" db="EMBL/GenBank/DDBJ databases">
        <authorList>
            <person name="Evans L.H."/>
            <person name="Alamgir A."/>
            <person name="Owens N."/>
            <person name="Weber N.D."/>
            <person name="Virtaneva K."/>
            <person name="Barbian K."/>
            <person name="Babar A."/>
            <person name="Rosenke K."/>
        </authorList>
    </citation>
    <scope>NUCLEOTIDE SEQUENCE</scope>
    <source>
        <strain evidence="1">UB2112</strain>
    </source>
</reference>
<dbReference type="InterPro" id="IPR043137">
    <property type="entry name" value="GGT_ssub_C"/>
</dbReference>
<dbReference type="Gene3D" id="1.10.246.130">
    <property type="match status" value="1"/>
</dbReference>
<dbReference type="EMBL" id="LT558125">
    <property type="protein sequence ID" value="SAM83083.1"/>
    <property type="molecule type" value="Genomic_DNA"/>
</dbReference>
<dbReference type="Proteomes" id="UP000658997">
    <property type="component" value="Unassembled WGS sequence"/>
</dbReference>
<dbReference type="Gene3D" id="3.60.20.40">
    <property type="match status" value="1"/>
</dbReference>
<sequence length="592" mass="63747">MAAPRSPLDWSVTDPHYKNEYMRFASRRSTVLSTKGVVASSQPLASSAGIEILNAGGNAADAAVAVAAALNVAEPCNTGIGGDAFCLFYDAEKRKVRAFNGSGRAPQAMTLDVLRQKGINGIEIPGNSIHSVTVPGAAATWVDTVEKLGSGKLTMQEILAPAIRLAEQGYPVHESTAFLWSRSEKLIKAASSNAEEMLFEGRAPRTGELMRMPTLARTFRELATKGKQGFYTGRIAEAIVDLVKSQGGVLELEDLKVHLDRGTEEVTPIQYTYNHPAEAGDLQGREGVTMYECPPNGQGLTTLVALGILDELQNQAKVGDLAKLKHNSVEYLHALIEALRLAFADTRYHVSDPAHSEQDLAELLLNQKYLAQRAKLFDPTKASVDLEKGSPANTCDTVYFSVSDEYGNACSFINSNYAGFGTGAVPAGCGFTLQNRGAGFTLSEGHPNCVAPRKRPYHTIIPAMATRADELFLSFGVMGGFMQPQGQVQVLMNILHHGFSVQDALDAPRFCIGAGMAGPEGATSEVYFEQGVDQKVVDELEKMGHKVKVVDGWARFQFGRGQVIQKVENKQGRLVWAAGSDPRADGQAIAQI</sequence>
<dbReference type="Pfam" id="PF01019">
    <property type="entry name" value="G_glu_transpept"/>
    <property type="match status" value="1"/>
</dbReference>
<protein>
    <submittedName>
        <fullName evidence="1">Related to lincomycin-condensing protein lmbA</fullName>
    </submittedName>
</protein>
<dbReference type="EMBL" id="ULHB01000008">
    <property type="protein sequence ID" value="SYW75513.1"/>
    <property type="molecule type" value="Genomic_DNA"/>
</dbReference>
<keyword evidence="4" id="KW-1185">Reference proteome</keyword>
<dbReference type="OrthoDB" id="2015213at2759"/>
<proteinExistence type="predicted"/>
<name>A0A1K0G697_9BASI</name>
<organism evidence="1 3">
    <name type="scientific">Ustilago bromivora</name>
    <dbReference type="NCBI Taxonomy" id="307758"/>
    <lineage>
        <taxon>Eukaryota</taxon>
        <taxon>Fungi</taxon>
        <taxon>Dikarya</taxon>
        <taxon>Basidiomycota</taxon>
        <taxon>Ustilaginomycotina</taxon>
        <taxon>Ustilaginomycetes</taxon>
        <taxon>Ustilaginales</taxon>
        <taxon>Ustilaginaceae</taxon>
        <taxon>Ustilago</taxon>
    </lineage>
</organism>
<evidence type="ECO:0000313" key="1">
    <source>
        <dbReference type="EMBL" id="SAM83083.1"/>
    </source>
</evidence>
<dbReference type="AlphaFoldDB" id="A0A1K0G697"/>
<reference evidence="2" key="3">
    <citation type="submission" date="2018-08" db="EMBL/GenBank/DDBJ databases">
        <authorList>
            <person name="Guldener U."/>
        </authorList>
    </citation>
    <scope>NUCLEOTIDE SEQUENCE</scope>
    <source>
        <strain evidence="2">UB2</strain>
    </source>
</reference>
<accession>A0A1K0G697</accession>